<proteinExistence type="predicted"/>
<reference evidence="2 3" key="1">
    <citation type="submission" date="2016-10" db="EMBL/GenBank/DDBJ databases">
        <authorList>
            <person name="Varghese N."/>
            <person name="Submissions S."/>
        </authorList>
    </citation>
    <scope>NUCLEOTIDE SEQUENCE [LARGE SCALE GENOMIC DNA]</scope>
    <source>
        <strain evidence="2 3">DSM 17833</strain>
    </source>
</reference>
<keyword evidence="3" id="KW-1185">Reference proteome</keyword>
<dbReference type="InterPro" id="IPR010727">
    <property type="entry name" value="DUF1302"/>
</dbReference>
<dbReference type="Pfam" id="PF06980">
    <property type="entry name" value="DUF1302"/>
    <property type="match status" value="1"/>
</dbReference>
<protein>
    <recommendedName>
        <fullName evidence="4">DUF1302 domain-containing protein</fullName>
    </recommendedName>
</protein>
<dbReference type="EMBL" id="FMTL01000002">
    <property type="protein sequence ID" value="SCW70454.1"/>
    <property type="molecule type" value="Genomic_DNA"/>
</dbReference>
<feature type="chain" id="PRO_5044197533" description="DUF1302 domain-containing protein" evidence="1">
    <location>
        <begin position="21"/>
        <end position="593"/>
    </location>
</feature>
<evidence type="ECO:0000256" key="1">
    <source>
        <dbReference type="SAM" id="SignalP"/>
    </source>
</evidence>
<dbReference type="Proteomes" id="UP000242418">
    <property type="component" value="Unassembled WGS sequence"/>
</dbReference>
<comment type="caution">
    <text evidence="2">The sequence shown here is derived from an EMBL/GenBank/DDBJ whole genome shotgun (WGS) entry which is preliminary data.</text>
</comment>
<evidence type="ECO:0000313" key="3">
    <source>
        <dbReference type="Proteomes" id="UP000242418"/>
    </source>
</evidence>
<dbReference type="RefSeq" id="WP_090253753.1">
    <property type="nucleotide sequence ID" value="NZ_FMTL01000002.1"/>
</dbReference>
<keyword evidence="1" id="KW-0732">Signal</keyword>
<evidence type="ECO:0008006" key="4">
    <source>
        <dbReference type="Google" id="ProtNLM"/>
    </source>
</evidence>
<evidence type="ECO:0000313" key="2">
    <source>
        <dbReference type="EMBL" id="SCW70454.1"/>
    </source>
</evidence>
<organism evidence="2 3">
    <name type="scientific">Pseudomonas peli</name>
    <dbReference type="NCBI Taxonomy" id="592361"/>
    <lineage>
        <taxon>Bacteria</taxon>
        <taxon>Pseudomonadati</taxon>
        <taxon>Pseudomonadota</taxon>
        <taxon>Gammaproteobacteria</taxon>
        <taxon>Pseudomonadales</taxon>
        <taxon>Pseudomonadaceae</taxon>
        <taxon>Pseudomonas</taxon>
    </lineage>
</organism>
<feature type="signal peptide" evidence="1">
    <location>
        <begin position="1"/>
        <end position="20"/>
    </location>
</feature>
<dbReference type="AlphaFoldDB" id="A0AB37Z9C0"/>
<accession>A0AB37Z9C0</accession>
<gene>
    <name evidence="2" type="ORF">SAMN05216370_2967</name>
</gene>
<sequence>MKKTTILSLAIIACSSKAAAVDIYSGDEVSATLNGTVEASAGYRINDYDKSPANQSDPNINSDDGTGLYDKGWFSKEMKITADLLIQAEDTGALIRGSAWYDYEIMNKNPDNEDFDKRNHTGNGHYPSSLQNEVGKRAELLDAYIFHNMEISGVPASFRLGRQVVSWGESIYYGDSLNVVNPYNVSKLATPNAKFKEALLPVNMAYAQFGLTETLSVEGFTALEWKGNQAIPNGSFYSDEDIFGPGSNGAIIDLRPDLALMGIPEFLVPGVNGVDGVVSGIRRGRNDEGSDNGQFGLALRYLSEELNDTEVSLFYINYNSRNPFLRANGGQSAACSVGGGSKFSTLCALAAAPEDFALVDGLEYLDTTTYDLIYPENIHLYGLTVSGNVGDTNIAGEITYRPNAAIESSMSGELEDLAIGALSGGASGGSINLGSFGDITQNGSVELYRRNEFYTMSASVLHNVGPTYGLDDLTIVYELFGNYIPGGLVDDESFNYLTKTAYGHTINLAGKVEDIFPGIDLKPGLTFRQDIRGYSPVVTKNFVEDRKSVTVEFGLDLSETFQTKVSYVNYWGAKELNPMQDRDHLVFNATYNF</sequence>
<name>A0AB37Z9C0_9PSED</name>